<dbReference type="AlphaFoldDB" id="A0A3N4PWR8"/>
<protein>
    <submittedName>
        <fullName evidence="1">Uncharacterized protein</fullName>
    </submittedName>
</protein>
<proteinExistence type="predicted"/>
<evidence type="ECO:0000313" key="1">
    <source>
        <dbReference type="EMBL" id="RPE08507.1"/>
    </source>
</evidence>
<comment type="caution">
    <text evidence="1">The sequence shown here is derived from an EMBL/GenBank/DDBJ whole genome shotgun (WGS) entry which is preliminary data.</text>
</comment>
<keyword evidence="2" id="KW-1185">Reference proteome</keyword>
<dbReference type="Proteomes" id="UP000278351">
    <property type="component" value="Unassembled WGS sequence"/>
</dbReference>
<sequence length="61" mass="6651">MRVIFSRKYLLTGIEYGIKYTTYAADAASAGPAYIHSGHFAHRQLKTGGLSIRSNRAAGFS</sequence>
<gene>
    <name evidence="1" type="ORF">EGT74_15795</name>
</gene>
<reference evidence="1 2" key="1">
    <citation type="submission" date="2018-11" db="EMBL/GenBank/DDBJ databases">
        <title>Chitinophaga lutea sp.nov., isolate from arsenic contaminated soil.</title>
        <authorList>
            <person name="Zong Y."/>
        </authorList>
    </citation>
    <scope>NUCLEOTIDE SEQUENCE [LARGE SCALE GENOMIC DNA]</scope>
    <source>
        <strain evidence="1 2">ZY74</strain>
    </source>
</reference>
<dbReference type="EMBL" id="RPDH01000002">
    <property type="protein sequence ID" value="RPE08507.1"/>
    <property type="molecule type" value="Genomic_DNA"/>
</dbReference>
<accession>A0A3N4PWR8</accession>
<name>A0A3N4PWR8_9BACT</name>
<evidence type="ECO:0000313" key="2">
    <source>
        <dbReference type="Proteomes" id="UP000278351"/>
    </source>
</evidence>
<organism evidence="1 2">
    <name type="scientific">Chitinophaga lutea</name>
    <dbReference type="NCBI Taxonomy" id="2488634"/>
    <lineage>
        <taxon>Bacteria</taxon>
        <taxon>Pseudomonadati</taxon>
        <taxon>Bacteroidota</taxon>
        <taxon>Chitinophagia</taxon>
        <taxon>Chitinophagales</taxon>
        <taxon>Chitinophagaceae</taxon>
        <taxon>Chitinophaga</taxon>
    </lineage>
</organism>